<organism evidence="1 2">
    <name type="scientific">Mannheimia cairinae</name>
    <dbReference type="NCBI Taxonomy" id="3025936"/>
    <lineage>
        <taxon>Bacteria</taxon>
        <taxon>Pseudomonadati</taxon>
        <taxon>Pseudomonadota</taxon>
        <taxon>Gammaproteobacteria</taxon>
        <taxon>Pasteurellales</taxon>
        <taxon>Pasteurellaceae</taxon>
        <taxon>Mannheimia</taxon>
    </lineage>
</organism>
<reference evidence="1 2" key="1">
    <citation type="submission" date="2023-02" db="EMBL/GenBank/DDBJ databases">
        <title>Mannheimia cairiniae sp. nov., a novel species of Mannheimia obtained from moscovy ducks (Cairina moschata) and reclassification of Mannheimia ovis as heterotypic synonym of Mannheimia pernigra.</title>
        <authorList>
            <person name="Christensen H."/>
        </authorList>
    </citation>
    <scope>NUCLEOTIDE SEQUENCE [LARGE SCALE GENOMIC DNA]</scope>
    <source>
        <strain evidence="1 2">AT1</strain>
    </source>
</reference>
<evidence type="ECO:0000313" key="1">
    <source>
        <dbReference type="EMBL" id="MDD0823098.1"/>
    </source>
</evidence>
<keyword evidence="2" id="KW-1185">Reference proteome</keyword>
<sequence length="294" mass="34685">MNEYKLPPRKWYTLEQATKRIKQLTGVELGIEDLLHYWQIGKIIIYTTVNYSSIKNVCTIGNVKLKYACPHFFPFNDEDEGYKIIDTEDEYCTIKYNIEENADNILLDNSDQIDGFIAIAANFKRKGNIEIERILNRGLDLNYFKEYFKPPLDYSKNECLLILITPFEFDSSEELNVSIDNLYILEKDLSLFFSGEIEKYLKVLSDTYKEEQEKTEHKFKQFSKTIQENQINFIRALLYMDYGIDTPQEAKNALNTGELGKKIERFRRENPNIETDKNFKFPSYVTLSNWYSKA</sequence>
<name>A0ABT5MLM2_9PAST</name>
<comment type="caution">
    <text evidence="1">The sequence shown here is derived from an EMBL/GenBank/DDBJ whole genome shotgun (WGS) entry which is preliminary data.</text>
</comment>
<dbReference type="Proteomes" id="UP001221909">
    <property type="component" value="Unassembled WGS sequence"/>
</dbReference>
<dbReference type="EMBL" id="JAQSJE010000001">
    <property type="protein sequence ID" value="MDD0823098.1"/>
    <property type="molecule type" value="Genomic_DNA"/>
</dbReference>
<dbReference type="RefSeq" id="WP_273748424.1">
    <property type="nucleotide sequence ID" value="NZ_JAQSJE010000001.1"/>
</dbReference>
<evidence type="ECO:0000313" key="2">
    <source>
        <dbReference type="Proteomes" id="UP001221909"/>
    </source>
</evidence>
<gene>
    <name evidence="1" type="ORF">PTQ27_01240</name>
</gene>
<proteinExistence type="predicted"/>
<protein>
    <submittedName>
        <fullName evidence="1">Uncharacterized protein</fullName>
    </submittedName>
</protein>
<accession>A0ABT5MLM2</accession>